<feature type="compositionally biased region" description="Basic and acidic residues" evidence="1">
    <location>
        <begin position="181"/>
        <end position="197"/>
    </location>
</feature>
<keyword evidence="4" id="KW-1185">Reference proteome</keyword>
<feature type="region of interest" description="Disordered" evidence="1">
    <location>
        <begin position="686"/>
        <end position="705"/>
    </location>
</feature>
<feature type="compositionally biased region" description="Basic and acidic residues" evidence="1">
    <location>
        <begin position="688"/>
        <end position="705"/>
    </location>
</feature>
<reference evidence="3 4" key="1">
    <citation type="submission" date="2024-04" db="EMBL/GenBank/DDBJ databases">
        <authorList>
            <consortium name="Genoscope - CEA"/>
            <person name="William W."/>
        </authorList>
    </citation>
    <scope>NUCLEOTIDE SEQUENCE [LARGE SCALE GENOMIC DNA]</scope>
</reference>
<feature type="transmembrane region" description="Helical" evidence="2">
    <location>
        <begin position="35"/>
        <end position="54"/>
    </location>
</feature>
<feature type="region of interest" description="Disordered" evidence="1">
    <location>
        <begin position="301"/>
        <end position="321"/>
    </location>
</feature>
<gene>
    <name evidence="3" type="ORF">GSLYS_00016035001</name>
</gene>
<dbReference type="AlphaFoldDB" id="A0AAV2I7H3"/>
<dbReference type="PANTHER" id="PTHR34203">
    <property type="entry name" value="METHYLTRANSFERASE, FKBM FAMILY PROTEIN"/>
    <property type="match status" value="1"/>
</dbReference>
<feature type="compositionally biased region" description="Low complexity" evidence="1">
    <location>
        <begin position="541"/>
        <end position="553"/>
    </location>
</feature>
<dbReference type="Proteomes" id="UP001497497">
    <property type="component" value="Unassembled WGS sequence"/>
</dbReference>
<sequence>MLDSEKAPHFSDLRNENLRRGDDIIIMPRKFIKKLLIFVLFACSAVALYLVLFASHKGNVNAEWNAIIEKLKVEAASHEKTTDRENQRRKGDELMNEGNVGPPPLMVEPDADNDRRIPERPAMGREDEEYEYDVEREDVRGGKSSYRGKVQQDDHDRFRVDPDRDNDGDGRGDDDAEEVSDTDKNDERERQDVIVDRLNDEGAAADVVDRVKADKINIQATVPREFLITNDKGEVIEEKLFEGGINHLLKKRPLDDGSRRGENQDKGDDRAVARERVGAGERLRNEDLLKGVAVADGEIDLDKNLNGDRPDAPPNANPLASDQNRGLAGIPNANALLKEQAGNKMQGFRKDGAAENKWDGNAFENGKVGANNNNVNNNGLMQDANINLQANIANAGDAQNGGFKKPDVTQRYVAYLERNGLPPKQIQKNEPNARWGNPVEIKGIPQQGVGANEQGPDQNKPVGNIDPQAQQQQQQQKTDQLLQKIKDLPPQMIAAILKQQQDMILQGQGLQQPDVNEAQPQQGMGANEQGPDQNKPVGNIDPQVQQQQQQQKTDQLLQKIKDLPPQMIAAILKQHQDMILQGQGLQQPNVNDAQPQMMLQGQGFQQPVVADAHPQLPENEIEQNQQNPNDDPQRLEPEFQNQVEMNLKKLPPKILAQVIKQQQEQLQKAQNVPIEQAGDGAQLPVQRDNAEQRDQNQPDAKPEARKEQLFIEDLSVPLPIQVNCVEFSFPSGRGPLCIHQGDKDPDMSAKIETNGSYEKDIMDQFTHILLSDPTLGFIDIGSGIGVYTIAAALLNRQVLSVEPLFRNYRLIHKSALENNVYGKILLVTMALDNESYVGHMSYTDTGGYSKVLITRLTQDRIQDRANVVHVTTLNNLAQSAPTKRALMKLDVSDGLEVRILQAADQFFSAVTVPHIITHWSRSAGPDKHEALHAQLTGLGYQPKQAWNGAVVNKEFLSNDVAYIVWSKQL</sequence>
<dbReference type="InterPro" id="IPR006342">
    <property type="entry name" value="FkbM_mtfrase"/>
</dbReference>
<protein>
    <submittedName>
        <fullName evidence="3">Uncharacterized protein</fullName>
    </submittedName>
</protein>
<proteinExistence type="predicted"/>
<dbReference type="Gene3D" id="3.40.50.150">
    <property type="entry name" value="Vaccinia Virus protein VP39"/>
    <property type="match status" value="1"/>
</dbReference>
<dbReference type="InterPro" id="IPR052514">
    <property type="entry name" value="SAM-dependent_MTase"/>
</dbReference>
<feature type="region of interest" description="Disordered" evidence="1">
    <location>
        <begin position="76"/>
        <end position="197"/>
    </location>
</feature>
<organism evidence="3 4">
    <name type="scientific">Lymnaea stagnalis</name>
    <name type="common">Great pond snail</name>
    <name type="synonym">Helix stagnalis</name>
    <dbReference type="NCBI Taxonomy" id="6523"/>
    <lineage>
        <taxon>Eukaryota</taxon>
        <taxon>Metazoa</taxon>
        <taxon>Spiralia</taxon>
        <taxon>Lophotrochozoa</taxon>
        <taxon>Mollusca</taxon>
        <taxon>Gastropoda</taxon>
        <taxon>Heterobranchia</taxon>
        <taxon>Euthyneura</taxon>
        <taxon>Panpulmonata</taxon>
        <taxon>Hygrophila</taxon>
        <taxon>Lymnaeoidea</taxon>
        <taxon>Lymnaeidae</taxon>
        <taxon>Lymnaea</taxon>
    </lineage>
</organism>
<feature type="compositionally biased region" description="Basic and acidic residues" evidence="1">
    <location>
        <begin position="76"/>
        <end position="93"/>
    </location>
</feature>
<feature type="compositionally biased region" description="Basic and acidic residues" evidence="1">
    <location>
        <begin position="301"/>
        <end position="311"/>
    </location>
</feature>
<feature type="region of interest" description="Disordered" evidence="1">
    <location>
        <begin position="422"/>
        <end position="479"/>
    </location>
</feature>
<dbReference type="NCBIfam" id="TIGR01444">
    <property type="entry name" value="fkbM_fam"/>
    <property type="match status" value="1"/>
</dbReference>
<comment type="caution">
    <text evidence="3">The sequence shown here is derived from an EMBL/GenBank/DDBJ whole genome shotgun (WGS) entry which is preliminary data.</text>
</comment>
<feature type="compositionally biased region" description="Basic and acidic residues" evidence="1">
    <location>
        <begin position="112"/>
        <end position="125"/>
    </location>
</feature>
<feature type="region of interest" description="Disordered" evidence="1">
    <location>
        <begin position="250"/>
        <end position="278"/>
    </location>
</feature>
<dbReference type="PANTHER" id="PTHR34203:SF15">
    <property type="entry name" value="SLL1173 PROTEIN"/>
    <property type="match status" value="1"/>
</dbReference>
<evidence type="ECO:0000313" key="4">
    <source>
        <dbReference type="Proteomes" id="UP001497497"/>
    </source>
</evidence>
<feature type="compositionally biased region" description="Polar residues" evidence="1">
    <location>
        <begin position="513"/>
        <end position="524"/>
    </location>
</feature>
<dbReference type="InterPro" id="IPR029063">
    <property type="entry name" value="SAM-dependent_MTases_sf"/>
</dbReference>
<dbReference type="SUPFAM" id="SSF53335">
    <property type="entry name" value="S-adenosyl-L-methionine-dependent methyltransferases"/>
    <property type="match status" value="1"/>
</dbReference>
<feature type="compositionally biased region" description="Acidic residues" evidence="1">
    <location>
        <begin position="126"/>
        <end position="136"/>
    </location>
</feature>
<keyword evidence="2" id="KW-1133">Transmembrane helix</keyword>
<feature type="region of interest" description="Disordered" evidence="1">
    <location>
        <begin position="513"/>
        <end position="553"/>
    </location>
</feature>
<feature type="compositionally biased region" description="Basic and acidic residues" evidence="1">
    <location>
        <begin position="150"/>
        <end position="173"/>
    </location>
</feature>
<evidence type="ECO:0000313" key="3">
    <source>
        <dbReference type="EMBL" id="CAL1542441.1"/>
    </source>
</evidence>
<keyword evidence="2" id="KW-0812">Transmembrane</keyword>
<keyword evidence="2" id="KW-0472">Membrane</keyword>
<feature type="compositionally biased region" description="Low complexity" evidence="1">
    <location>
        <begin position="466"/>
        <end position="479"/>
    </location>
</feature>
<feature type="compositionally biased region" description="Basic and acidic residues" evidence="1">
    <location>
        <begin position="252"/>
        <end position="278"/>
    </location>
</feature>
<name>A0AAV2I7H3_LYMST</name>
<evidence type="ECO:0000256" key="1">
    <source>
        <dbReference type="SAM" id="MobiDB-lite"/>
    </source>
</evidence>
<evidence type="ECO:0000256" key="2">
    <source>
        <dbReference type="SAM" id="Phobius"/>
    </source>
</evidence>
<accession>A0AAV2I7H3</accession>
<dbReference type="EMBL" id="CAXITT010000486">
    <property type="protein sequence ID" value="CAL1542441.1"/>
    <property type="molecule type" value="Genomic_DNA"/>
</dbReference>